<dbReference type="Gene3D" id="3.30.40.10">
    <property type="entry name" value="Zinc/RING finger domain, C3HC4 (zinc finger)"/>
    <property type="match status" value="2"/>
</dbReference>
<dbReference type="InterPro" id="IPR011011">
    <property type="entry name" value="Znf_FYVE_PHD"/>
</dbReference>
<feature type="domain" description="RING-type" evidence="6">
    <location>
        <begin position="475"/>
        <end position="514"/>
    </location>
</feature>
<feature type="compositionally biased region" description="Polar residues" evidence="5">
    <location>
        <begin position="284"/>
        <end position="310"/>
    </location>
</feature>
<dbReference type="PROSITE" id="PS50178">
    <property type="entry name" value="ZF_FYVE"/>
    <property type="match status" value="1"/>
</dbReference>
<gene>
    <name evidence="8" type="ORF">HGRIS_011668</name>
</gene>
<evidence type="ECO:0000313" key="9">
    <source>
        <dbReference type="Proteomes" id="UP001556367"/>
    </source>
</evidence>
<organism evidence="8 9">
    <name type="scientific">Hohenbuehelia grisea</name>
    <dbReference type="NCBI Taxonomy" id="104357"/>
    <lineage>
        <taxon>Eukaryota</taxon>
        <taxon>Fungi</taxon>
        <taxon>Dikarya</taxon>
        <taxon>Basidiomycota</taxon>
        <taxon>Agaricomycotina</taxon>
        <taxon>Agaricomycetes</taxon>
        <taxon>Agaricomycetidae</taxon>
        <taxon>Agaricales</taxon>
        <taxon>Pleurotineae</taxon>
        <taxon>Pleurotaceae</taxon>
        <taxon>Hohenbuehelia</taxon>
    </lineage>
</organism>
<evidence type="ECO:0000259" key="6">
    <source>
        <dbReference type="PROSITE" id="PS50089"/>
    </source>
</evidence>
<dbReference type="PANTHER" id="PTHR14879">
    <property type="entry name" value="CASPASE REGULATOR, RING FINGER DOMAIN-CONTAINING"/>
    <property type="match status" value="1"/>
</dbReference>
<evidence type="ECO:0000259" key="7">
    <source>
        <dbReference type="PROSITE" id="PS50178"/>
    </source>
</evidence>
<dbReference type="Pfam" id="PF01363">
    <property type="entry name" value="FYVE"/>
    <property type="match status" value="1"/>
</dbReference>
<dbReference type="Proteomes" id="UP001556367">
    <property type="component" value="Unassembled WGS sequence"/>
</dbReference>
<dbReference type="SMART" id="SM00064">
    <property type="entry name" value="FYVE"/>
    <property type="match status" value="1"/>
</dbReference>
<dbReference type="SUPFAM" id="SSF57850">
    <property type="entry name" value="RING/U-box"/>
    <property type="match status" value="1"/>
</dbReference>
<dbReference type="InterPro" id="IPR051728">
    <property type="entry name" value="RING-FYVE_E3_ubiquitin-ligase"/>
</dbReference>
<feature type="region of interest" description="Disordered" evidence="5">
    <location>
        <begin position="406"/>
        <end position="464"/>
    </location>
</feature>
<evidence type="ECO:0000256" key="3">
    <source>
        <dbReference type="ARBA" id="ARBA00022833"/>
    </source>
</evidence>
<name>A0ABR3JVT5_9AGAR</name>
<dbReference type="PANTHER" id="PTHR14879:SF5">
    <property type="entry name" value="RING-TYPE DOMAIN-CONTAINING PROTEIN"/>
    <property type="match status" value="1"/>
</dbReference>
<evidence type="ECO:0000313" key="8">
    <source>
        <dbReference type="EMBL" id="KAL0960018.1"/>
    </source>
</evidence>
<reference evidence="9" key="1">
    <citation type="submission" date="2024-06" db="EMBL/GenBank/DDBJ databases">
        <title>Multi-omics analyses provide insights into the biosynthesis of the anticancer antibiotic pleurotin in Hohenbuehelia grisea.</title>
        <authorList>
            <person name="Weaver J.A."/>
            <person name="Alberti F."/>
        </authorList>
    </citation>
    <scope>NUCLEOTIDE SEQUENCE [LARGE SCALE GENOMIC DNA]</scope>
    <source>
        <strain evidence="9">T-177</strain>
    </source>
</reference>
<protein>
    <recommendedName>
        <fullName evidence="10">RING-type domain-containing protein</fullName>
    </recommendedName>
</protein>
<dbReference type="InterPro" id="IPR017455">
    <property type="entry name" value="Znf_FYVE-rel"/>
</dbReference>
<evidence type="ECO:0000256" key="4">
    <source>
        <dbReference type="PROSITE-ProRule" id="PRU00175"/>
    </source>
</evidence>
<dbReference type="SUPFAM" id="SSF57903">
    <property type="entry name" value="FYVE/PHD zinc finger"/>
    <property type="match status" value="1"/>
</dbReference>
<feature type="compositionally biased region" description="Pro residues" evidence="5">
    <location>
        <begin position="313"/>
        <end position="324"/>
    </location>
</feature>
<dbReference type="EMBL" id="JASNQZ010000002">
    <property type="protein sequence ID" value="KAL0960018.1"/>
    <property type="molecule type" value="Genomic_DNA"/>
</dbReference>
<feature type="domain" description="FYVE-type" evidence="7">
    <location>
        <begin position="17"/>
        <end position="81"/>
    </location>
</feature>
<dbReference type="PROSITE" id="PS50089">
    <property type="entry name" value="ZF_RING_2"/>
    <property type="match status" value="1"/>
</dbReference>
<keyword evidence="3" id="KW-0862">Zinc</keyword>
<keyword evidence="2 4" id="KW-0863">Zinc-finger</keyword>
<comment type="caution">
    <text evidence="8">The sequence shown here is derived from an EMBL/GenBank/DDBJ whole genome shotgun (WGS) entry which is preliminary data.</text>
</comment>
<evidence type="ECO:0000256" key="1">
    <source>
        <dbReference type="ARBA" id="ARBA00022723"/>
    </source>
</evidence>
<dbReference type="Pfam" id="PF13920">
    <property type="entry name" value="zf-C3HC4_3"/>
    <property type="match status" value="1"/>
</dbReference>
<dbReference type="InterPro" id="IPR000306">
    <property type="entry name" value="Znf_FYVE"/>
</dbReference>
<proteinExistence type="predicted"/>
<dbReference type="InterPro" id="IPR013083">
    <property type="entry name" value="Znf_RING/FYVE/PHD"/>
</dbReference>
<dbReference type="InterPro" id="IPR001841">
    <property type="entry name" value="Znf_RING"/>
</dbReference>
<feature type="compositionally biased region" description="Pro residues" evidence="5">
    <location>
        <begin position="189"/>
        <end position="198"/>
    </location>
</feature>
<dbReference type="PRINTS" id="PR01217">
    <property type="entry name" value="PRICHEXTENSN"/>
</dbReference>
<dbReference type="SMART" id="SM00184">
    <property type="entry name" value="RING"/>
    <property type="match status" value="2"/>
</dbReference>
<keyword evidence="1" id="KW-0479">Metal-binding</keyword>
<evidence type="ECO:0000256" key="5">
    <source>
        <dbReference type="SAM" id="MobiDB-lite"/>
    </source>
</evidence>
<sequence length="529" mass="58853">MSDGRGLPLLSGRPPPTDQEQACRKCSKEFNIIFARSRRCNHCGYHYCQNCTDYQALMPRASDEAGYDAMNVCAYCIEYLNITAAGRRQLKLMPIAKLRKYMTAYNIDVGRVVEKDDLIDKIVAARGQNGCLSPQCEEYYRRYSVPSRPGVRPRGFFSSRTAADLPPARTSQPQRQAAAEFARPDLAPDDPPPVPPRPQQSQPRYNAPPQQQQRPPAPPPRQQWQQYSAPPRPPPPQQSQQHSAPPRPPPQSTRPQARYAPPTHPPPSPRHSFPPQGAGEPYHQSPSARSSHNLNVPRSPPQQRQRATSHTPTPTPPPPPPPPSLDQLLEMPEAAIGALSISNLKAVLFSNHVNARMILEKGELVKKVNDLVAAERADRERARMLEQQEEQERIRVQRDMMEALDREKREHEERLRREHRPAEGASEGGDAAGDATSREAETPGEGDESAKPPPPPPAQTKPTASAAFLERTGLCVICQDEEANIAIVDCGHLAMCRGCSDLIMAGSRECPLCRTRIVTEARLLRIFKT</sequence>
<keyword evidence="9" id="KW-1185">Reference proteome</keyword>
<feature type="region of interest" description="Disordered" evidence="5">
    <location>
        <begin position="145"/>
        <end position="330"/>
    </location>
</feature>
<feature type="compositionally biased region" description="Low complexity" evidence="5">
    <location>
        <begin position="199"/>
        <end position="214"/>
    </location>
</feature>
<evidence type="ECO:0000256" key="2">
    <source>
        <dbReference type="ARBA" id="ARBA00022771"/>
    </source>
</evidence>
<accession>A0ABR3JVT5</accession>
<evidence type="ECO:0008006" key="10">
    <source>
        <dbReference type="Google" id="ProtNLM"/>
    </source>
</evidence>
<feature type="compositionally biased region" description="Basic and acidic residues" evidence="5">
    <location>
        <begin position="406"/>
        <end position="422"/>
    </location>
</feature>